<sequence>MAISNRDRVQRGFELLAEGLEPFVNEVISAATADGGETYSKSDLAVQLNVIADEQRAEFKDRLSRGEQAIASILREERNKWPHTERYSPEDAAYVLDLIERLLTSVGAPRQAAAAHTEKRNLLQLAQERQTRESVKESTRAAAAVPGMIQGQALKPWTQVLAPHPDVRSNQYVAAEFAADLYEVAYGDAGEEYADPVRFFERTYLTEGLRGLVTMAAKRLSGDGNVDPVINLQTNFGGGKTHSMLALFHLASGRHLTEFPQELHDLIVESGVDWGSLAKVNTAVLVGNKLSATSGADHEGTHVNTLWGELAMRLGGKAAYERIAADDDAGTNPGQRLKDLIAAHSPCVILIDEWVAYARELYGRDDLPAGTFDTQFSFAQTLTEAVKAVPGALLVVSIPASKEIDAGESATSGVGLEVGGLNGREALKRLQHVVRRVAWHWTPASQQESFEIVRRRLFEEPDAEAKTEIAAVARHFVEFYRSKHGEFPRECYEGTYEDRIKACYPIHPELFDRLYKDWSTLDRFQRTRGVLRMMSSVVHSLWQADDSGPLIMPGSIPLQDAKVVSELNQYLDDEWKVIISTDVDGDASVPVRIDNDRKTFGQRRITRRLARTVFFGSAPTLRSEHRGIERQYVWLGVAVPGDTIGNFGSAIDLLAQRTTYFYPETGRYYYSTQPSITRTVQDRAEALRNRPEEVWREITDRLRSTQAAHSGQFRKVHAAPEGTGEVRDWEEARLVLLHPRYPHRRNKDESPALEFAAQCLRQCGSAQRVNVNQLVFLAPDEQRLLELEDAVRDFLAWKGIYEERGEEELNLNPQQVRLAETRRAHADQAVDLRISATYNWLTVPDQPEGDKEYTLKAIRCDGSEDGLAVRASQKLVDAGLFAPVFGTASLRRDLDTDLRRVWERGHVTFGALWGYYRRHPYLTRLRDRSVLEDAVLRVLTEGITWDVEGFALAEGYDEERGAYTGLALPMEGTFGQVTDQTLLVAPERAIAQREQERAAARAREEAARAAAEAVSGTEAFTTSEPGAGVPSTGAGPRPAGPGMPQASLSSLAPEGPAPARHARFFGSYPMDAERIGKDFTKFIEEILPHLRSVPGAEVRLRLEVEAHSPDGYPEDKVRVVTENARTLKFEPYGFEDE</sequence>
<name>A0A917VG58_9ACTN</name>
<gene>
    <name evidence="3" type="ORF">GCM10010094_38060</name>
</gene>
<feature type="compositionally biased region" description="Low complexity" evidence="1">
    <location>
        <begin position="1033"/>
        <end position="1046"/>
    </location>
</feature>
<dbReference type="AlphaFoldDB" id="A0A917VG58"/>
<protein>
    <recommendedName>
        <fullName evidence="2">Swt1-like HEPN domain-containing protein</fullName>
    </recommendedName>
</protein>
<dbReference type="Proteomes" id="UP000637788">
    <property type="component" value="Unassembled WGS sequence"/>
</dbReference>
<dbReference type="InterPro" id="IPR007555">
    <property type="entry name" value="DUF499"/>
</dbReference>
<organism evidence="3 4">
    <name type="scientific">Streptomyces flaveus</name>
    <dbReference type="NCBI Taxonomy" id="66370"/>
    <lineage>
        <taxon>Bacteria</taxon>
        <taxon>Bacillati</taxon>
        <taxon>Actinomycetota</taxon>
        <taxon>Actinomycetes</taxon>
        <taxon>Kitasatosporales</taxon>
        <taxon>Streptomycetaceae</taxon>
        <taxon>Streptomyces</taxon>
        <taxon>Streptomyces aurantiacus group</taxon>
    </lineage>
</organism>
<evidence type="ECO:0000313" key="3">
    <source>
        <dbReference type="EMBL" id="GGK73387.1"/>
    </source>
</evidence>
<reference evidence="3" key="2">
    <citation type="submission" date="2020-09" db="EMBL/GenBank/DDBJ databases">
        <authorList>
            <person name="Sun Q."/>
            <person name="Ohkuma M."/>
        </authorList>
    </citation>
    <scope>NUCLEOTIDE SEQUENCE</scope>
    <source>
        <strain evidence="3">JCM 3035</strain>
    </source>
</reference>
<feature type="domain" description="Swt1-like HEPN" evidence="2">
    <location>
        <begin position="13"/>
        <end position="107"/>
    </location>
</feature>
<evidence type="ECO:0000256" key="1">
    <source>
        <dbReference type="SAM" id="MobiDB-lite"/>
    </source>
</evidence>
<dbReference type="EMBL" id="BMPQ01000008">
    <property type="protein sequence ID" value="GGK73387.1"/>
    <property type="molecule type" value="Genomic_DNA"/>
</dbReference>
<proteinExistence type="predicted"/>
<evidence type="ECO:0000313" key="4">
    <source>
        <dbReference type="Proteomes" id="UP000637788"/>
    </source>
</evidence>
<reference evidence="3" key="1">
    <citation type="journal article" date="2014" name="Int. J. Syst. Evol. Microbiol.">
        <title>Complete genome sequence of Corynebacterium casei LMG S-19264T (=DSM 44701T), isolated from a smear-ripened cheese.</title>
        <authorList>
            <consortium name="US DOE Joint Genome Institute (JGI-PGF)"/>
            <person name="Walter F."/>
            <person name="Albersmeier A."/>
            <person name="Kalinowski J."/>
            <person name="Ruckert C."/>
        </authorList>
    </citation>
    <scope>NUCLEOTIDE SEQUENCE</scope>
    <source>
        <strain evidence="3">JCM 3035</strain>
    </source>
</reference>
<dbReference type="RefSeq" id="WP_189323067.1">
    <property type="nucleotide sequence ID" value="NZ_BMPQ01000008.1"/>
</dbReference>
<dbReference type="InterPro" id="IPR041650">
    <property type="entry name" value="HEPN_Swt1"/>
</dbReference>
<evidence type="ECO:0000259" key="2">
    <source>
        <dbReference type="Pfam" id="PF18731"/>
    </source>
</evidence>
<feature type="region of interest" description="Disordered" evidence="1">
    <location>
        <begin position="1010"/>
        <end position="1056"/>
    </location>
</feature>
<accession>A0A917VG58</accession>
<keyword evidence="4" id="KW-1185">Reference proteome</keyword>
<dbReference type="Pfam" id="PF18731">
    <property type="entry name" value="HEPN_Swt1"/>
    <property type="match status" value="1"/>
</dbReference>
<comment type="caution">
    <text evidence="3">The sequence shown here is derived from an EMBL/GenBank/DDBJ whole genome shotgun (WGS) entry which is preliminary data.</text>
</comment>
<dbReference type="Pfam" id="PF04465">
    <property type="entry name" value="DUF499"/>
    <property type="match status" value="1"/>
</dbReference>